<dbReference type="EMBL" id="JAAIVJ010000001">
    <property type="protein sequence ID" value="NEY89347.1"/>
    <property type="molecule type" value="Genomic_DNA"/>
</dbReference>
<evidence type="ECO:0000313" key="12">
    <source>
        <dbReference type="Proteomes" id="UP000477782"/>
    </source>
</evidence>
<feature type="domain" description="L,D-TPase catalytic" evidence="10">
    <location>
        <begin position="79"/>
        <end position="215"/>
    </location>
</feature>
<dbReference type="GO" id="GO:0071972">
    <property type="term" value="F:peptidoglycan L,D-transpeptidase activity"/>
    <property type="evidence" value="ECO:0007669"/>
    <property type="project" value="TreeGrafter"/>
</dbReference>
<dbReference type="GO" id="GO:0016757">
    <property type="term" value="F:glycosyltransferase activity"/>
    <property type="evidence" value="ECO:0007669"/>
    <property type="project" value="UniProtKB-KW"/>
</dbReference>
<evidence type="ECO:0000256" key="5">
    <source>
        <dbReference type="ARBA" id="ARBA00022801"/>
    </source>
</evidence>
<dbReference type="Gene3D" id="2.40.440.10">
    <property type="entry name" value="L,D-transpeptidase catalytic domain-like"/>
    <property type="match status" value="1"/>
</dbReference>
<dbReference type="InterPro" id="IPR050979">
    <property type="entry name" value="LD-transpeptidase"/>
</dbReference>
<dbReference type="UniPathway" id="UPA00219"/>
<dbReference type="Proteomes" id="UP000477782">
    <property type="component" value="Unassembled WGS sequence"/>
</dbReference>
<accession>A0A6M0QPK7</accession>
<reference evidence="11 12" key="1">
    <citation type="submission" date="2020-02" db="EMBL/GenBank/DDBJ databases">
        <authorList>
            <person name="Chen W.-M."/>
        </authorList>
    </citation>
    <scope>NUCLEOTIDE SEQUENCE [LARGE SCALE GENOMIC DNA]</scope>
    <source>
        <strain evidence="11 12">KMS-5</strain>
    </source>
</reference>
<evidence type="ECO:0000256" key="1">
    <source>
        <dbReference type="ARBA" id="ARBA00004752"/>
    </source>
</evidence>
<evidence type="ECO:0000313" key="11">
    <source>
        <dbReference type="EMBL" id="NEY89347.1"/>
    </source>
</evidence>
<organism evidence="11 12">
    <name type="scientific">Tabrizicola oligotrophica</name>
    <dbReference type="NCBI Taxonomy" id="2710650"/>
    <lineage>
        <taxon>Bacteria</taxon>
        <taxon>Pseudomonadati</taxon>
        <taxon>Pseudomonadota</taxon>
        <taxon>Alphaproteobacteria</taxon>
        <taxon>Rhodobacterales</taxon>
        <taxon>Paracoccaceae</taxon>
        <taxon>Tabrizicola</taxon>
    </lineage>
</organism>
<dbReference type="CDD" id="cd16913">
    <property type="entry name" value="YkuD_like"/>
    <property type="match status" value="1"/>
</dbReference>
<comment type="similarity">
    <text evidence="2">Belongs to the YkuD family.</text>
</comment>
<evidence type="ECO:0000259" key="10">
    <source>
        <dbReference type="PROSITE" id="PS52029"/>
    </source>
</evidence>
<dbReference type="GO" id="GO:0071555">
    <property type="term" value="P:cell wall organization"/>
    <property type="evidence" value="ECO:0007669"/>
    <property type="project" value="UniProtKB-UniRule"/>
</dbReference>
<evidence type="ECO:0000256" key="2">
    <source>
        <dbReference type="ARBA" id="ARBA00005992"/>
    </source>
</evidence>
<feature type="active site" description="Proton donor/acceptor" evidence="9">
    <location>
        <position position="175"/>
    </location>
</feature>
<keyword evidence="6 9" id="KW-0133">Cell shape</keyword>
<dbReference type="PROSITE" id="PS52029">
    <property type="entry name" value="LD_TPASE"/>
    <property type="match status" value="1"/>
</dbReference>
<dbReference type="GO" id="GO:0005576">
    <property type="term" value="C:extracellular region"/>
    <property type="evidence" value="ECO:0007669"/>
    <property type="project" value="TreeGrafter"/>
</dbReference>
<keyword evidence="4" id="KW-0808">Transferase</keyword>
<keyword evidence="7 9" id="KW-0573">Peptidoglycan synthesis</keyword>
<evidence type="ECO:0000256" key="9">
    <source>
        <dbReference type="PROSITE-ProRule" id="PRU01373"/>
    </source>
</evidence>
<sequence>MTALSLSLAACVTDPALMGTTVASSSVKTKDLPREAKLLEGVYAAKADPQFNVPAVPVEKVPQQFQRQTVVYETDQPVGTIIINPGAKHLYLVTGKNKAVRYGIAVGRAGFQWSGEALITDRKTWPSWTPPKEMIERKPELAKWEKGQPGGLDNPLGARALYLTTNGVDYGYRIHGTPEWNSIGRSASSGCIRMINQDVMDLYERVPNNTKVIVLNADGSMPKGLTLPPPQPKKAKPAEPAIVVPKPAVMPAPIITNGAPAVVPAPAATVMPAVAPAAPAPAAAAAPAAATPAPAPTATPAAAAQPAAACLVALVNGVCPSN</sequence>
<keyword evidence="5" id="KW-0378">Hydrolase</keyword>
<evidence type="ECO:0000256" key="8">
    <source>
        <dbReference type="ARBA" id="ARBA00023316"/>
    </source>
</evidence>
<proteinExistence type="inferred from homology"/>
<keyword evidence="3" id="KW-0328">Glycosyltransferase</keyword>
<dbReference type="GO" id="GO:0008360">
    <property type="term" value="P:regulation of cell shape"/>
    <property type="evidence" value="ECO:0007669"/>
    <property type="project" value="UniProtKB-UniRule"/>
</dbReference>
<protein>
    <submittedName>
        <fullName evidence="11">L,D-transpeptidase</fullName>
    </submittedName>
</protein>
<comment type="caution">
    <text evidence="11">The sequence shown here is derived from an EMBL/GenBank/DDBJ whole genome shotgun (WGS) entry which is preliminary data.</text>
</comment>
<dbReference type="InterPro" id="IPR005490">
    <property type="entry name" value="LD_TPept_cat_dom"/>
</dbReference>
<evidence type="ECO:0000256" key="3">
    <source>
        <dbReference type="ARBA" id="ARBA00022676"/>
    </source>
</evidence>
<keyword evidence="12" id="KW-1185">Reference proteome</keyword>
<evidence type="ECO:0000256" key="4">
    <source>
        <dbReference type="ARBA" id="ARBA00022679"/>
    </source>
</evidence>
<dbReference type="AlphaFoldDB" id="A0A6M0QPK7"/>
<keyword evidence="8 9" id="KW-0961">Cell wall biogenesis/degradation</keyword>
<dbReference type="InterPro" id="IPR038063">
    <property type="entry name" value="Transpep_catalytic_dom"/>
</dbReference>
<name>A0A6M0QPK7_9RHOB</name>
<evidence type="ECO:0000256" key="6">
    <source>
        <dbReference type="ARBA" id="ARBA00022960"/>
    </source>
</evidence>
<dbReference type="FunFam" id="2.40.440.10:FF:000002">
    <property type="entry name" value="L,D-transpeptidase ErfK/SrfK"/>
    <property type="match status" value="1"/>
</dbReference>
<dbReference type="PANTHER" id="PTHR30582">
    <property type="entry name" value="L,D-TRANSPEPTIDASE"/>
    <property type="match status" value="1"/>
</dbReference>
<feature type="active site" description="Nucleophile" evidence="9">
    <location>
        <position position="191"/>
    </location>
</feature>
<dbReference type="PANTHER" id="PTHR30582:SF24">
    <property type="entry name" value="L,D-TRANSPEPTIDASE ERFK_SRFK-RELATED"/>
    <property type="match status" value="1"/>
</dbReference>
<dbReference type="Pfam" id="PF03734">
    <property type="entry name" value="YkuD"/>
    <property type="match status" value="1"/>
</dbReference>
<gene>
    <name evidence="11" type="ORF">G4Z14_03480</name>
</gene>
<comment type="pathway">
    <text evidence="1 9">Cell wall biogenesis; peptidoglycan biosynthesis.</text>
</comment>
<evidence type="ECO:0000256" key="7">
    <source>
        <dbReference type="ARBA" id="ARBA00022984"/>
    </source>
</evidence>
<dbReference type="SUPFAM" id="SSF141523">
    <property type="entry name" value="L,D-transpeptidase catalytic domain-like"/>
    <property type="match status" value="1"/>
</dbReference>
<dbReference type="GO" id="GO:0018104">
    <property type="term" value="P:peptidoglycan-protein cross-linking"/>
    <property type="evidence" value="ECO:0007669"/>
    <property type="project" value="TreeGrafter"/>
</dbReference>